<dbReference type="Proteomes" id="UP001204953">
    <property type="component" value="Unassembled WGS sequence"/>
</dbReference>
<dbReference type="CDD" id="cd06260">
    <property type="entry name" value="DUF820-like"/>
    <property type="match status" value="1"/>
</dbReference>
<feature type="compositionally biased region" description="Polar residues" evidence="1">
    <location>
        <begin position="1"/>
        <end position="16"/>
    </location>
</feature>
<keyword evidence="3" id="KW-0378">Hydrolase</keyword>
<feature type="region of interest" description="Disordered" evidence="1">
    <location>
        <begin position="254"/>
        <end position="279"/>
    </location>
</feature>
<evidence type="ECO:0000313" key="3">
    <source>
        <dbReference type="EMBL" id="MCP2729108.1"/>
    </source>
</evidence>
<dbReference type="GO" id="GO:0004519">
    <property type="term" value="F:endonuclease activity"/>
    <property type="evidence" value="ECO:0007669"/>
    <property type="project" value="UniProtKB-KW"/>
</dbReference>
<evidence type="ECO:0000256" key="1">
    <source>
        <dbReference type="SAM" id="MobiDB-lite"/>
    </source>
</evidence>
<proteinExistence type="predicted"/>
<keyword evidence="3" id="KW-0255">Endonuclease</keyword>
<keyword evidence="4" id="KW-1185">Reference proteome</keyword>
<dbReference type="AlphaFoldDB" id="A0AAE3GSP6"/>
<dbReference type="PANTHER" id="PTHR33352">
    <property type="entry name" value="SLR1095 PROTEIN"/>
    <property type="match status" value="1"/>
</dbReference>
<dbReference type="EMBL" id="JAMZMM010000093">
    <property type="protein sequence ID" value="MCP2729108.1"/>
    <property type="molecule type" value="Genomic_DNA"/>
</dbReference>
<sequence>MITQSESPISPRQTLPTMYDLPSENPEEPGLPDEFHLWQSILLALTFIPINWNPNQVFKACDLNLYYDVNHPQWYKRPDWFGVVGVARLYEGHDTRLSYVIWQEKVSPFVVVELLSPGTEDEDFGRTVPKAGNPPPKWQVYEEILQVPYYVIFSRYTNEIHAFHLTGNRYENLTLTNNRLLMPELGLSLGLWQGNYEGVERLWLRWLTIEGELIPIAVEEVQAAEERAMEAEERAMEAQERAWADRERAIEAESRALSERQRAIEAESRASEERERAIEAQERAEKLAARLRELGINPDDLEQ</sequence>
<organism evidence="3 4">
    <name type="scientific">Limnofasciculus baicalensis BBK-W-15</name>
    <dbReference type="NCBI Taxonomy" id="2699891"/>
    <lineage>
        <taxon>Bacteria</taxon>
        <taxon>Bacillati</taxon>
        <taxon>Cyanobacteriota</taxon>
        <taxon>Cyanophyceae</taxon>
        <taxon>Coleofasciculales</taxon>
        <taxon>Coleofasciculaceae</taxon>
        <taxon>Limnofasciculus</taxon>
        <taxon>Limnofasciculus baicalensis</taxon>
    </lineage>
</organism>
<dbReference type="Pfam" id="PF05685">
    <property type="entry name" value="Uma2"/>
    <property type="match status" value="1"/>
</dbReference>
<feature type="domain" description="Putative restriction endonuclease" evidence="2">
    <location>
        <begin position="19"/>
        <end position="192"/>
    </location>
</feature>
<feature type="region of interest" description="Disordered" evidence="1">
    <location>
        <begin position="1"/>
        <end position="28"/>
    </location>
</feature>
<evidence type="ECO:0000259" key="2">
    <source>
        <dbReference type="Pfam" id="PF05685"/>
    </source>
</evidence>
<accession>A0AAE3GSP6</accession>
<dbReference type="InterPro" id="IPR008538">
    <property type="entry name" value="Uma2"/>
</dbReference>
<comment type="caution">
    <text evidence="3">The sequence shown here is derived from an EMBL/GenBank/DDBJ whole genome shotgun (WGS) entry which is preliminary data.</text>
</comment>
<dbReference type="RefSeq" id="WP_254011897.1">
    <property type="nucleotide sequence ID" value="NZ_JAMZMM010000093.1"/>
</dbReference>
<protein>
    <submittedName>
        <fullName evidence="3">Uma2 family endonuclease</fullName>
    </submittedName>
</protein>
<gene>
    <name evidence="3" type="ORF">NJ959_11635</name>
</gene>
<name>A0AAE3GSP6_9CYAN</name>
<dbReference type="PANTHER" id="PTHR33352:SF3">
    <property type="entry name" value="SLR1612 PROTEIN"/>
    <property type="match status" value="1"/>
</dbReference>
<keyword evidence="3" id="KW-0540">Nuclease</keyword>
<evidence type="ECO:0000313" key="4">
    <source>
        <dbReference type="Proteomes" id="UP001204953"/>
    </source>
</evidence>
<reference evidence="3" key="1">
    <citation type="submission" date="2022-06" db="EMBL/GenBank/DDBJ databases">
        <title>New cyanobacteria of genus Symplocastrum in benthos of Lake Baikal.</title>
        <authorList>
            <person name="Sorokovikova E."/>
            <person name="Tikhonova I."/>
            <person name="Krasnopeev A."/>
            <person name="Evseev P."/>
            <person name="Gladkikh A."/>
            <person name="Belykh O."/>
        </authorList>
    </citation>
    <scope>NUCLEOTIDE SEQUENCE</scope>
    <source>
        <strain evidence="3">BBK-W-15</strain>
    </source>
</reference>